<evidence type="ECO:0000256" key="5">
    <source>
        <dbReference type="ARBA" id="ARBA00023136"/>
    </source>
</evidence>
<dbReference type="Proteomes" id="UP000219050">
    <property type="component" value="Chromosome"/>
</dbReference>
<dbReference type="Gene3D" id="1.10.3730.20">
    <property type="match status" value="2"/>
</dbReference>
<comment type="similarity">
    <text evidence="2">Belongs to the drug/metabolite transporter (DMT) superfamily. 10 TMS drug/metabolite exporter (DME) (TC 2.A.7.3) family.</text>
</comment>
<evidence type="ECO:0000256" key="4">
    <source>
        <dbReference type="ARBA" id="ARBA00022989"/>
    </source>
</evidence>
<evidence type="ECO:0000256" key="2">
    <source>
        <dbReference type="ARBA" id="ARBA00009853"/>
    </source>
</evidence>
<feature type="transmembrane region" description="Helical" evidence="6">
    <location>
        <begin position="75"/>
        <end position="93"/>
    </location>
</feature>
<evidence type="ECO:0000256" key="6">
    <source>
        <dbReference type="SAM" id="Phobius"/>
    </source>
</evidence>
<gene>
    <name evidence="8" type="ORF">CBW24_09960</name>
</gene>
<organism evidence="8 9">
    <name type="scientific">Pacificitalea manganoxidans</name>
    <dbReference type="NCBI Taxonomy" id="1411902"/>
    <lineage>
        <taxon>Bacteria</taxon>
        <taxon>Pseudomonadati</taxon>
        <taxon>Pseudomonadota</taxon>
        <taxon>Alphaproteobacteria</taxon>
        <taxon>Rhodobacterales</taxon>
        <taxon>Paracoccaceae</taxon>
        <taxon>Pacificitalea</taxon>
    </lineage>
</organism>
<accession>A0A291M074</accession>
<evidence type="ECO:0000313" key="9">
    <source>
        <dbReference type="Proteomes" id="UP000219050"/>
    </source>
</evidence>
<feature type="transmembrane region" description="Helical" evidence="6">
    <location>
        <begin position="237"/>
        <end position="256"/>
    </location>
</feature>
<feature type="transmembrane region" description="Helical" evidence="6">
    <location>
        <begin position="35"/>
        <end position="54"/>
    </location>
</feature>
<evidence type="ECO:0000313" key="8">
    <source>
        <dbReference type="EMBL" id="ATI42304.1"/>
    </source>
</evidence>
<dbReference type="Pfam" id="PF00892">
    <property type="entry name" value="EamA"/>
    <property type="match status" value="2"/>
</dbReference>
<dbReference type="OrthoDB" id="7165334at2"/>
<evidence type="ECO:0000259" key="7">
    <source>
        <dbReference type="Pfam" id="PF00892"/>
    </source>
</evidence>
<feature type="transmembrane region" description="Helical" evidence="6">
    <location>
        <begin position="177"/>
        <end position="196"/>
    </location>
</feature>
<comment type="subcellular location">
    <subcellularLocation>
        <location evidence="1">Membrane</location>
        <topology evidence="1">Multi-pass membrane protein</topology>
    </subcellularLocation>
</comment>
<evidence type="ECO:0000256" key="3">
    <source>
        <dbReference type="ARBA" id="ARBA00022692"/>
    </source>
</evidence>
<dbReference type="AlphaFoldDB" id="A0A291M074"/>
<dbReference type="RefSeq" id="WP_088661772.1">
    <property type="nucleotide sequence ID" value="NZ_CP021404.1"/>
</dbReference>
<keyword evidence="9" id="KW-1185">Reference proteome</keyword>
<feature type="transmembrane region" description="Helical" evidence="6">
    <location>
        <begin position="123"/>
        <end position="142"/>
    </location>
</feature>
<proteinExistence type="inferred from homology"/>
<feature type="domain" description="EamA" evidence="7">
    <location>
        <begin position="6"/>
        <end position="138"/>
    </location>
</feature>
<keyword evidence="3 6" id="KW-0812">Transmembrane</keyword>
<dbReference type="PANTHER" id="PTHR22911:SF6">
    <property type="entry name" value="SOLUTE CARRIER FAMILY 35 MEMBER G1"/>
    <property type="match status" value="1"/>
</dbReference>
<dbReference type="SUPFAM" id="SSF103481">
    <property type="entry name" value="Multidrug resistance efflux transporter EmrE"/>
    <property type="match status" value="2"/>
</dbReference>
<reference evidence="8 9" key="1">
    <citation type="submission" date="2017-05" db="EMBL/GenBank/DDBJ databases">
        <title>Comparative genomic and metabolic analysis of manganese-oxidizing mechanisms in Celeribater manganoxidans DY25T: its adaption to the environment of polymetallic nodule.</title>
        <authorList>
            <person name="Wang X."/>
        </authorList>
    </citation>
    <scope>NUCLEOTIDE SEQUENCE [LARGE SCALE GENOMIC DNA]</scope>
    <source>
        <strain evidence="8 9">DY25</strain>
    </source>
</reference>
<protein>
    <submittedName>
        <fullName evidence="8">EamA family transporter</fullName>
    </submittedName>
</protein>
<dbReference type="EMBL" id="CP021404">
    <property type="protein sequence ID" value="ATI42304.1"/>
    <property type="molecule type" value="Genomic_DNA"/>
</dbReference>
<feature type="domain" description="EamA" evidence="7">
    <location>
        <begin position="153"/>
        <end position="274"/>
    </location>
</feature>
<name>A0A291M074_9RHOB</name>
<dbReference type="InterPro" id="IPR000620">
    <property type="entry name" value="EamA_dom"/>
</dbReference>
<evidence type="ECO:0000256" key="1">
    <source>
        <dbReference type="ARBA" id="ARBA00004141"/>
    </source>
</evidence>
<sequence length="290" mass="30611">MSPTLAGALWMIAAMAAFALEDLLFKQVTATLPPGEALVIFGALGTLIYAGLAYRRGERLCPPDFFRRIMVLRSASELCGRLFFGLALAYVPLSTTSAILQATPLVVAAGAVWFFGETVGWRRWTAICVGFAGVLMILRPGLGSTDPALIFAVLGTLGFAGRDLATRASPRDLSARQLGIAGFAMLCLAGVLLTMWSGDVTRPDAAALGKLLVTATVGVCAYFALTRAMRSGDISVVAPFRYVRLVYAMLLGIVVLGERPDAMTLIGSAVIVASGLYTLIATSLRARAAR</sequence>
<dbReference type="PANTHER" id="PTHR22911">
    <property type="entry name" value="ACYL-MALONYL CONDENSING ENZYME-RELATED"/>
    <property type="match status" value="1"/>
</dbReference>
<feature type="transmembrane region" description="Helical" evidence="6">
    <location>
        <begin position="208"/>
        <end position="225"/>
    </location>
</feature>
<feature type="transmembrane region" description="Helical" evidence="6">
    <location>
        <begin position="262"/>
        <end position="284"/>
    </location>
</feature>
<keyword evidence="5 6" id="KW-0472">Membrane</keyword>
<dbReference type="GO" id="GO:0016020">
    <property type="term" value="C:membrane"/>
    <property type="evidence" value="ECO:0007669"/>
    <property type="project" value="UniProtKB-SubCell"/>
</dbReference>
<dbReference type="InterPro" id="IPR037185">
    <property type="entry name" value="EmrE-like"/>
</dbReference>
<keyword evidence="4 6" id="KW-1133">Transmembrane helix</keyword>
<dbReference type="KEGG" id="cmag:CBW24_09960"/>